<feature type="coiled-coil region" evidence="1">
    <location>
        <begin position="438"/>
        <end position="481"/>
    </location>
</feature>
<evidence type="ECO:0000256" key="1">
    <source>
        <dbReference type="SAM" id="Coils"/>
    </source>
</evidence>
<evidence type="ECO:0000313" key="3">
    <source>
        <dbReference type="Proteomes" id="UP000472839"/>
    </source>
</evidence>
<organism evidence="2 3">
    <name type="scientific">Poseidonibacter ostreae</name>
    <dbReference type="NCBI Taxonomy" id="2654171"/>
    <lineage>
        <taxon>Bacteria</taxon>
        <taxon>Pseudomonadati</taxon>
        <taxon>Campylobacterota</taxon>
        <taxon>Epsilonproteobacteria</taxon>
        <taxon>Campylobacterales</taxon>
        <taxon>Arcobacteraceae</taxon>
        <taxon>Poseidonibacter</taxon>
    </lineage>
</organism>
<keyword evidence="1" id="KW-0175">Coiled coil</keyword>
<protein>
    <submittedName>
        <fullName evidence="2">DUF3732 domain-containing protein</fullName>
    </submittedName>
</protein>
<gene>
    <name evidence="2" type="ORF">GBG19_05680</name>
</gene>
<name>A0A6L4WTI3_9BACT</name>
<dbReference type="Pfam" id="PF12532">
    <property type="entry name" value="DUF3732"/>
    <property type="match status" value="1"/>
</dbReference>
<proteinExistence type="predicted"/>
<dbReference type="EMBL" id="WFKK01000012">
    <property type="protein sequence ID" value="KAB7889545.1"/>
    <property type="molecule type" value="Genomic_DNA"/>
</dbReference>
<dbReference type="Proteomes" id="UP000472839">
    <property type="component" value="Unassembled WGS sequence"/>
</dbReference>
<dbReference type="AlphaFoldDB" id="A0A6L4WTI3"/>
<dbReference type="InterPro" id="IPR022205">
    <property type="entry name" value="DUF3732"/>
</dbReference>
<sequence>MRFKIHEIGLFNTETVDVIEFRDGVNIVSGTSKTGKSSIGKIINYCLAASKNIIPEGIIRRNTEIYSMLVTIDDNLILIARNKYKAETLSGEKYLFIEPINTNLSLKELSYSYFFKNDNKFITISDFLELEIIKYFPSFPPKTRQDGREYVRPSIRNMTPFIFQNQNIICNESTLFFDMDNHLKQRGIIRDFELFLGLVNNNIYNKINRKNELTKLIKKLQNKQEIYKDELENEIKKLKGHYNRLYSHFNVEINLTETPLDELKDVDILNSLNINYNINSDSIKRYQETKELCNIRSRVIEKLKIEYSNIKNQINNINKTSLSLSSLVQSCESNSKCPLCDSSTEKHFQPFIDAKKVIIKEQSFLNNYNKDILNDKLEARKDELNSATKDFEILLEQLNILKDDITEIKSMEESIALQNEIKGIIKASIKNIEKYEKLNDNSKELDIYQDELDKLIKELGKINLKRKIQEAENKISEYATQVLTKLPFGTEDYGQANLKFTIKDISFYQQQVNSILYMNEIGSAENHLSLHLAVILGLHRFIQNNKDSILPSLVFIDQPSQVYFPEDSEFLEKEEDGDIIKVKDIYKVIIDFIDEWNKDNDTKIQIIIVDHFYSKEDWFQERLLEPRWDKDKAIGLVKKLIAVK</sequence>
<accession>A0A6L4WTI3</accession>
<feature type="coiled-coil region" evidence="1">
    <location>
        <begin position="203"/>
        <end position="248"/>
    </location>
</feature>
<comment type="caution">
    <text evidence="2">The sequence shown here is derived from an EMBL/GenBank/DDBJ whole genome shotgun (WGS) entry which is preliminary data.</text>
</comment>
<evidence type="ECO:0000313" key="2">
    <source>
        <dbReference type="EMBL" id="KAB7889545.1"/>
    </source>
</evidence>
<feature type="coiled-coil region" evidence="1">
    <location>
        <begin position="370"/>
        <end position="404"/>
    </location>
</feature>
<dbReference type="RefSeq" id="WP_152279709.1">
    <property type="nucleotide sequence ID" value="NZ_WFKK01000012.1"/>
</dbReference>
<reference evidence="2 3" key="1">
    <citation type="submission" date="2019-10" db="EMBL/GenBank/DDBJ databases">
        <title>Poseidonibacter ostreae sp. nov., isolated from the gut of the Ostrea denselamellosa.</title>
        <authorList>
            <person name="Choi A."/>
        </authorList>
    </citation>
    <scope>NUCLEOTIDE SEQUENCE [LARGE SCALE GENOMIC DNA]</scope>
    <source>
        <strain evidence="2 3">SJOD-M-33</strain>
    </source>
</reference>